<dbReference type="InterPro" id="IPR029058">
    <property type="entry name" value="AB_hydrolase_fold"/>
</dbReference>
<dbReference type="GO" id="GO:0055088">
    <property type="term" value="P:lipid homeostasis"/>
    <property type="evidence" value="ECO:0007669"/>
    <property type="project" value="TreeGrafter"/>
</dbReference>
<dbReference type="GO" id="GO:0042171">
    <property type="term" value="F:lysophosphatidic acid acyltransferase activity"/>
    <property type="evidence" value="ECO:0007669"/>
    <property type="project" value="TreeGrafter"/>
</dbReference>
<dbReference type="Proteomes" id="UP000623129">
    <property type="component" value="Unassembled WGS sequence"/>
</dbReference>
<reference evidence="2" key="1">
    <citation type="submission" date="2020-01" db="EMBL/GenBank/DDBJ databases">
        <title>Genome sequence of Kobresia littledalei, the first chromosome-level genome in the family Cyperaceae.</title>
        <authorList>
            <person name="Qu G."/>
        </authorList>
    </citation>
    <scope>NUCLEOTIDE SEQUENCE</scope>
    <source>
        <strain evidence="2">C.B.Clarke</strain>
        <tissue evidence="2">Leaf</tissue>
    </source>
</reference>
<dbReference type="PANTHER" id="PTHR42886">
    <property type="entry name" value="RE40534P-RELATED"/>
    <property type="match status" value="1"/>
</dbReference>
<evidence type="ECO:0000259" key="1">
    <source>
        <dbReference type="Pfam" id="PF12697"/>
    </source>
</evidence>
<proteinExistence type="predicted"/>
<gene>
    <name evidence="2" type="ORF">FCM35_KLT02243</name>
</gene>
<protein>
    <submittedName>
        <fullName evidence="2">Putative pheophorbidase isoform X2</fullName>
    </submittedName>
</protein>
<evidence type="ECO:0000313" key="2">
    <source>
        <dbReference type="EMBL" id="KAF3332666.1"/>
    </source>
</evidence>
<sequence length="370" mass="40334">MASQARPPLLSVSAPSQITKMPLLSTISQPIRGQLSPANCFHPNFRLSVKMTRKPLTRATAIESSYQIREGQKRHFHQLPSGLKMEVIEQKPPAHVAGTWKGAPPPPVVLVHGSFHAAWCWAEHWMPFFSSSGLHCYAISLLGQGESDVPQGAAAGTLETHTNDIADFIRQEISAPPVLIGHSFGGLIIQSYLSTTTNSSFSTIYPKPAGAILLCSVPPSGNSGLVWRYLLTKPIAAIKVTLSLAAKAFANSLSLCRETFFSSEMEDHLVLRYQELMKASSKTSLFDLRRLNASLPVPSIPKGSIEILVLGASNDFIVDMEGLHETAKFYDVESVCVKGVAHDMMLDCGWEKGAQIILSWIRNLSANENS</sequence>
<name>A0A833VBN0_9POAL</name>
<dbReference type="OrthoDB" id="8119704at2759"/>
<evidence type="ECO:0000313" key="3">
    <source>
        <dbReference type="Proteomes" id="UP000623129"/>
    </source>
</evidence>
<dbReference type="SUPFAM" id="SSF53474">
    <property type="entry name" value="alpha/beta-Hydrolases"/>
    <property type="match status" value="1"/>
</dbReference>
<dbReference type="GO" id="GO:0052689">
    <property type="term" value="F:carboxylic ester hydrolase activity"/>
    <property type="evidence" value="ECO:0007669"/>
    <property type="project" value="TreeGrafter"/>
</dbReference>
<dbReference type="GO" id="GO:0006654">
    <property type="term" value="P:phosphatidic acid biosynthetic process"/>
    <property type="evidence" value="ECO:0007669"/>
    <property type="project" value="TreeGrafter"/>
</dbReference>
<comment type="caution">
    <text evidence="2">The sequence shown here is derived from an EMBL/GenBank/DDBJ whole genome shotgun (WGS) entry which is preliminary data.</text>
</comment>
<dbReference type="Pfam" id="PF12697">
    <property type="entry name" value="Abhydrolase_6"/>
    <property type="match status" value="1"/>
</dbReference>
<keyword evidence="3" id="KW-1185">Reference proteome</keyword>
<dbReference type="EMBL" id="SWLB01000011">
    <property type="protein sequence ID" value="KAF3332666.1"/>
    <property type="molecule type" value="Genomic_DNA"/>
</dbReference>
<dbReference type="PANTHER" id="PTHR42886:SF42">
    <property type="entry name" value="ALPHA_BETA-HYDROLASES SUPERFAMILY PROTEIN"/>
    <property type="match status" value="1"/>
</dbReference>
<dbReference type="AlphaFoldDB" id="A0A833VBN0"/>
<dbReference type="InterPro" id="IPR000073">
    <property type="entry name" value="AB_hydrolase_1"/>
</dbReference>
<organism evidence="2 3">
    <name type="scientific">Carex littledalei</name>
    <dbReference type="NCBI Taxonomy" id="544730"/>
    <lineage>
        <taxon>Eukaryota</taxon>
        <taxon>Viridiplantae</taxon>
        <taxon>Streptophyta</taxon>
        <taxon>Embryophyta</taxon>
        <taxon>Tracheophyta</taxon>
        <taxon>Spermatophyta</taxon>
        <taxon>Magnoliopsida</taxon>
        <taxon>Liliopsida</taxon>
        <taxon>Poales</taxon>
        <taxon>Cyperaceae</taxon>
        <taxon>Cyperoideae</taxon>
        <taxon>Cariceae</taxon>
        <taxon>Carex</taxon>
        <taxon>Carex subgen. Euthyceras</taxon>
    </lineage>
</organism>
<accession>A0A833VBN0</accession>
<feature type="domain" description="AB hydrolase-1" evidence="1">
    <location>
        <begin position="108"/>
        <end position="347"/>
    </location>
</feature>
<dbReference type="Gene3D" id="3.40.50.1820">
    <property type="entry name" value="alpha/beta hydrolase"/>
    <property type="match status" value="1"/>
</dbReference>